<feature type="region of interest" description="Disordered" evidence="1">
    <location>
        <begin position="1"/>
        <end position="131"/>
    </location>
</feature>
<dbReference type="Proteomes" id="UP001470230">
    <property type="component" value="Unassembled WGS sequence"/>
</dbReference>
<feature type="compositionally biased region" description="Polar residues" evidence="1">
    <location>
        <begin position="86"/>
        <end position="111"/>
    </location>
</feature>
<evidence type="ECO:0000313" key="2">
    <source>
        <dbReference type="EMBL" id="KAK8891799.1"/>
    </source>
</evidence>
<gene>
    <name evidence="2" type="ORF">M9Y10_029019</name>
</gene>
<feature type="compositionally biased region" description="Polar residues" evidence="1">
    <location>
        <begin position="34"/>
        <end position="45"/>
    </location>
</feature>
<protein>
    <submittedName>
        <fullName evidence="2">Uncharacterized protein</fullName>
    </submittedName>
</protein>
<evidence type="ECO:0000313" key="3">
    <source>
        <dbReference type="Proteomes" id="UP001470230"/>
    </source>
</evidence>
<sequence>MQNSFLDVPTPSCASSSPIPKCPPVEKVNETEKINSSLSISNHPRQNSDQDPSNSHSSDSNNDSNRNKTNIKRALPLNSSSNSSSFKLNNQMLSSAIRSSSRNNLPLTSKKMSLPLGKHCATPPRKNTNLTSLYDSSSQYSSNSSIDISEINSNSKLQDVSNNDIAISTPTLFLQTDNTYVLANDPNSAVFEQKENNIITQINEISKSIEELLKQRKEIQFQHKRWLDDRKKKIFQVRKETNQMQNDGKSISANMLLFPIITLVGPTNNTIQQS</sequence>
<organism evidence="2 3">
    <name type="scientific">Tritrichomonas musculus</name>
    <dbReference type="NCBI Taxonomy" id="1915356"/>
    <lineage>
        <taxon>Eukaryota</taxon>
        <taxon>Metamonada</taxon>
        <taxon>Parabasalia</taxon>
        <taxon>Tritrichomonadida</taxon>
        <taxon>Tritrichomonadidae</taxon>
        <taxon>Tritrichomonas</taxon>
    </lineage>
</organism>
<reference evidence="2 3" key="1">
    <citation type="submission" date="2024-04" db="EMBL/GenBank/DDBJ databases">
        <title>Tritrichomonas musculus Genome.</title>
        <authorList>
            <person name="Alves-Ferreira E."/>
            <person name="Grigg M."/>
            <person name="Lorenzi H."/>
            <person name="Galac M."/>
        </authorList>
    </citation>
    <scope>NUCLEOTIDE SEQUENCE [LARGE SCALE GENOMIC DNA]</scope>
    <source>
        <strain evidence="2 3">EAF2021</strain>
    </source>
</reference>
<accession>A0ABR2KL14</accession>
<dbReference type="EMBL" id="JAPFFF010000004">
    <property type="protein sequence ID" value="KAK8891799.1"/>
    <property type="molecule type" value="Genomic_DNA"/>
</dbReference>
<feature type="compositionally biased region" description="Low complexity" evidence="1">
    <location>
        <begin position="47"/>
        <end position="68"/>
    </location>
</feature>
<name>A0ABR2KL14_9EUKA</name>
<keyword evidence="3" id="KW-1185">Reference proteome</keyword>
<evidence type="ECO:0000256" key="1">
    <source>
        <dbReference type="SAM" id="MobiDB-lite"/>
    </source>
</evidence>
<proteinExistence type="predicted"/>
<comment type="caution">
    <text evidence="2">The sequence shown here is derived from an EMBL/GenBank/DDBJ whole genome shotgun (WGS) entry which is preliminary data.</text>
</comment>